<feature type="transmembrane region" description="Helical" evidence="7">
    <location>
        <begin position="292"/>
        <end position="323"/>
    </location>
</feature>
<sequence length="423" mass="45406">MRIGTRLLTVMEGVRIALDALRANRVRAGLTIMGVAVGVFVVVALSSVVQGVNESFARDVEAAGPTSFFVYRRPIGGFRICDGTDETCPDRRNPMITMEEVRMLERLPRIRSVTAHVASGSNFRYRDRQVSAGIDAYTPNWTEVDAGDINPGRSFTSAEYEAGSRVVILNTKLAQRLFYESDPLDKPVFIDGVVFTVIGIYDYTASPMGTPSSSTDGNDPKAIIPWTTGKSALNMWVLGNNLIVKPRAGVTAEEAVDDVTAALRGTRGLRPSQPNNFEIVTQDRLMEIYNDLFGTFFVVGLALSSVGLLVGGVGVIAIMMISVTERTREIGVRKALGATRGTILWQFLVEAVTLTSIGASVGLILGILTAIGIRTAWPEIPAATPLSSIVAALMASAVTGVIFGMLPAMRAAKLDPVAALRHE</sequence>
<dbReference type="InterPro" id="IPR003838">
    <property type="entry name" value="ABC3_permease_C"/>
</dbReference>
<dbReference type="HOGENOM" id="CLU_000604_8_0_0"/>
<accession>C1ADD8</accession>
<gene>
    <name evidence="10" type="ordered locus">GAU_3473</name>
</gene>
<evidence type="ECO:0000313" key="11">
    <source>
        <dbReference type="Proteomes" id="UP000002209"/>
    </source>
</evidence>
<evidence type="ECO:0000256" key="5">
    <source>
        <dbReference type="ARBA" id="ARBA00023136"/>
    </source>
</evidence>
<evidence type="ECO:0000259" key="9">
    <source>
        <dbReference type="Pfam" id="PF12704"/>
    </source>
</evidence>
<name>C1ADD8_GEMAT</name>
<dbReference type="KEGG" id="gau:GAU_3473"/>
<comment type="similarity">
    <text evidence="6">Belongs to the ABC-4 integral membrane protein family.</text>
</comment>
<protein>
    <submittedName>
        <fullName evidence="10">Hypothetical membrane protein</fullName>
    </submittedName>
</protein>
<dbReference type="PANTHER" id="PTHR30572:SF4">
    <property type="entry name" value="ABC TRANSPORTER PERMEASE YTRF"/>
    <property type="match status" value="1"/>
</dbReference>
<evidence type="ECO:0000256" key="1">
    <source>
        <dbReference type="ARBA" id="ARBA00004651"/>
    </source>
</evidence>
<dbReference type="GO" id="GO:0005886">
    <property type="term" value="C:plasma membrane"/>
    <property type="evidence" value="ECO:0007669"/>
    <property type="project" value="UniProtKB-SubCell"/>
</dbReference>
<keyword evidence="11" id="KW-1185">Reference proteome</keyword>
<dbReference type="PANTHER" id="PTHR30572">
    <property type="entry name" value="MEMBRANE COMPONENT OF TRANSPORTER-RELATED"/>
    <property type="match status" value="1"/>
</dbReference>
<keyword evidence="4 7" id="KW-1133">Transmembrane helix</keyword>
<dbReference type="Pfam" id="PF02687">
    <property type="entry name" value="FtsX"/>
    <property type="match status" value="1"/>
</dbReference>
<evidence type="ECO:0000256" key="6">
    <source>
        <dbReference type="ARBA" id="ARBA00038076"/>
    </source>
</evidence>
<evidence type="ECO:0000313" key="10">
    <source>
        <dbReference type="EMBL" id="BAH40515.1"/>
    </source>
</evidence>
<dbReference type="InterPro" id="IPR025857">
    <property type="entry name" value="MacB_PCD"/>
</dbReference>
<evidence type="ECO:0000256" key="2">
    <source>
        <dbReference type="ARBA" id="ARBA00022475"/>
    </source>
</evidence>
<dbReference type="STRING" id="379066.GAU_3473"/>
<reference evidence="11" key="1">
    <citation type="submission" date="2006-03" db="EMBL/GenBank/DDBJ databases">
        <title>Complete genome sequence of Gemmatimonas aurantiaca T-27 that represents a novel phylum Gemmatimonadetes.</title>
        <authorList>
            <person name="Takasaki K."/>
            <person name="Ichikawa N."/>
            <person name="Miura H."/>
            <person name="Matsushita S."/>
            <person name="Watanabe Y."/>
            <person name="Oguchi A."/>
            <person name="Ankai A."/>
            <person name="Yashiro I."/>
            <person name="Takahashi M."/>
            <person name="Terui Y."/>
            <person name="Fukui S."/>
            <person name="Yokoyama H."/>
            <person name="Tanikawa S."/>
            <person name="Hanada S."/>
            <person name="Kamagata Y."/>
            <person name="Fujita N."/>
        </authorList>
    </citation>
    <scope>NUCLEOTIDE SEQUENCE [LARGE SCALE GENOMIC DNA]</scope>
    <source>
        <strain evidence="11">T-27 / DSM 14586 / JCM 11422 / NBRC 100505</strain>
    </source>
</reference>
<feature type="domain" description="MacB-like periplasmic core" evidence="9">
    <location>
        <begin position="29"/>
        <end position="261"/>
    </location>
</feature>
<dbReference type="InterPro" id="IPR050250">
    <property type="entry name" value="Macrolide_Exporter_MacB"/>
</dbReference>
<dbReference type="AlphaFoldDB" id="C1ADD8"/>
<feature type="domain" description="ABC3 transporter permease C-terminal" evidence="8">
    <location>
        <begin position="303"/>
        <end position="416"/>
    </location>
</feature>
<dbReference type="EMBL" id="AP009153">
    <property type="protein sequence ID" value="BAH40515.1"/>
    <property type="molecule type" value="Genomic_DNA"/>
</dbReference>
<evidence type="ECO:0000256" key="4">
    <source>
        <dbReference type="ARBA" id="ARBA00022989"/>
    </source>
</evidence>
<evidence type="ECO:0000256" key="3">
    <source>
        <dbReference type="ARBA" id="ARBA00022692"/>
    </source>
</evidence>
<comment type="subcellular location">
    <subcellularLocation>
        <location evidence="1">Cell membrane</location>
        <topology evidence="1">Multi-pass membrane protein</topology>
    </subcellularLocation>
</comment>
<feature type="transmembrane region" description="Helical" evidence="7">
    <location>
        <begin position="344"/>
        <end position="373"/>
    </location>
</feature>
<keyword evidence="3 7" id="KW-0812">Transmembrane</keyword>
<keyword evidence="5 7" id="KW-0472">Membrane</keyword>
<dbReference type="RefSeq" id="WP_015895284.1">
    <property type="nucleotide sequence ID" value="NC_012489.1"/>
</dbReference>
<feature type="transmembrane region" description="Helical" evidence="7">
    <location>
        <begin position="28"/>
        <end position="49"/>
    </location>
</feature>
<proteinExistence type="inferred from homology"/>
<evidence type="ECO:0000259" key="8">
    <source>
        <dbReference type="Pfam" id="PF02687"/>
    </source>
</evidence>
<dbReference type="Pfam" id="PF12704">
    <property type="entry name" value="MacB_PCD"/>
    <property type="match status" value="1"/>
</dbReference>
<dbReference type="eggNOG" id="COG0577">
    <property type="taxonomic scope" value="Bacteria"/>
</dbReference>
<organism evidence="10 11">
    <name type="scientific">Gemmatimonas aurantiaca (strain DSM 14586 / JCM 11422 / NBRC 100505 / T-27)</name>
    <dbReference type="NCBI Taxonomy" id="379066"/>
    <lineage>
        <taxon>Bacteria</taxon>
        <taxon>Pseudomonadati</taxon>
        <taxon>Gemmatimonadota</taxon>
        <taxon>Gemmatimonadia</taxon>
        <taxon>Gemmatimonadales</taxon>
        <taxon>Gemmatimonadaceae</taxon>
        <taxon>Gemmatimonas</taxon>
    </lineage>
</organism>
<dbReference type="GO" id="GO:0022857">
    <property type="term" value="F:transmembrane transporter activity"/>
    <property type="evidence" value="ECO:0007669"/>
    <property type="project" value="TreeGrafter"/>
</dbReference>
<keyword evidence="2" id="KW-1003">Cell membrane</keyword>
<evidence type="ECO:0000256" key="7">
    <source>
        <dbReference type="SAM" id="Phobius"/>
    </source>
</evidence>
<feature type="transmembrane region" description="Helical" evidence="7">
    <location>
        <begin position="385"/>
        <end position="406"/>
    </location>
</feature>
<dbReference type="Proteomes" id="UP000002209">
    <property type="component" value="Chromosome"/>
</dbReference>